<gene>
    <name evidence="2" type="ORF">Pla133_05380</name>
</gene>
<reference evidence="2 3" key="1">
    <citation type="submission" date="2019-02" db="EMBL/GenBank/DDBJ databases">
        <title>Deep-cultivation of Planctomycetes and their phenomic and genomic characterization uncovers novel biology.</title>
        <authorList>
            <person name="Wiegand S."/>
            <person name="Jogler M."/>
            <person name="Boedeker C."/>
            <person name="Pinto D."/>
            <person name="Vollmers J."/>
            <person name="Rivas-Marin E."/>
            <person name="Kohn T."/>
            <person name="Peeters S.H."/>
            <person name="Heuer A."/>
            <person name="Rast P."/>
            <person name="Oberbeckmann S."/>
            <person name="Bunk B."/>
            <person name="Jeske O."/>
            <person name="Meyerdierks A."/>
            <person name="Storesund J.E."/>
            <person name="Kallscheuer N."/>
            <person name="Luecker S."/>
            <person name="Lage O.M."/>
            <person name="Pohl T."/>
            <person name="Merkel B.J."/>
            <person name="Hornburger P."/>
            <person name="Mueller R.-W."/>
            <person name="Bruemmer F."/>
            <person name="Labrenz M."/>
            <person name="Spormann A.M."/>
            <person name="Op den Camp H."/>
            <person name="Overmann J."/>
            <person name="Amann R."/>
            <person name="Jetten M.S.M."/>
            <person name="Mascher T."/>
            <person name="Medema M.H."/>
            <person name="Devos D.P."/>
            <person name="Kaster A.-K."/>
            <person name="Ovreas L."/>
            <person name="Rohde M."/>
            <person name="Galperin M.Y."/>
            <person name="Jogler C."/>
        </authorList>
    </citation>
    <scope>NUCLEOTIDE SEQUENCE [LARGE SCALE GENOMIC DNA]</scope>
    <source>
        <strain evidence="2 3">Pla133</strain>
    </source>
</reference>
<proteinExistence type="predicted"/>
<feature type="chain" id="PRO_5022216582" evidence="1">
    <location>
        <begin position="20"/>
        <end position="470"/>
    </location>
</feature>
<protein>
    <submittedName>
        <fullName evidence="2">Uncharacterized protein</fullName>
    </submittedName>
</protein>
<dbReference type="AlphaFoldDB" id="A0A518BF07"/>
<evidence type="ECO:0000256" key="1">
    <source>
        <dbReference type="SAM" id="SignalP"/>
    </source>
</evidence>
<dbReference type="EMBL" id="CP036287">
    <property type="protein sequence ID" value="QDU65473.1"/>
    <property type="molecule type" value="Genomic_DNA"/>
</dbReference>
<dbReference type="RefSeq" id="WP_145062096.1">
    <property type="nucleotide sequence ID" value="NZ_CP036287.1"/>
</dbReference>
<keyword evidence="1" id="KW-0732">Signal</keyword>
<evidence type="ECO:0000313" key="3">
    <source>
        <dbReference type="Proteomes" id="UP000316921"/>
    </source>
</evidence>
<name>A0A518BF07_9BACT</name>
<dbReference type="SUPFAM" id="SSF63825">
    <property type="entry name" value="YWTD domain"/>
    <property type="match status" value="1"/>
</dbReference>
<accession>A0A518BF07</accession>
<dbReference type="Proteomes" id="UP000316921">
    <property type="component" value="Chromosome"/>
</dbReference>
<organism evidence="2 3">
    <name type="scientific">Engelhardtia mirabilis</name>
    <dbReference type="NCBI Taxonomy" id="2528011"/>
    <lineage>
        <taxon>Bacteria</taxon>
        <taxon>Pseudomonadati</taxon>
        <taxon>Planctomycetota</taxon>
        <taxon>Planctomycetia</taxon>
        <taxon>Planctomycetia incertae sedis</taxon>
        <taxon>Engelhardtia</taxon>
    </lineage>
</organism>
<feature type="signal peptide" evidence="1">
    <location>
        <begin position="1"/>
        <end position="19"/>
    </location>
</feature>
<keyword evidence="3" id="KW-1185">Reference proteome</keyword>
<evidence type="ECO:0000313" key="2">
    <source>
        <dbReference type="EMBL" id="QDU65473.1"/>
    </source>
</evidence>
<dbReference type="KEGG" id="pbap:Pla133_05380"/>
<sequence precursor="true">MPKLAAPLAVLFLSSAALAQTSSGLYSGELVLYSPALNGVSSSSGGIALIDPLSGAISKPYAFHATLQSDDCLAYDPYRDRLIFGAAFNNGDPMELWAGDALGNVQSLGFVGTTVRTIAAAGDGRIFLHSTQLPPNSIQWIDAVGQVHLLQDATGQPWQGQSSWWGHMEYDAEHNALLLASRGLTSACGAPDVSVQRLDLSADGTRVVAETCTHFPVVPTGDGFPVGLSRIDGDSWLLNVHTGKSGSQPRMLRLTVEPLGLSVYSYTDNPSAAASNAGVYSHARGQGVLLDTGGNVLRAFGFGEGGAGTVFTVADVLSPVGTANERASLVEVGPTGGPAGLVSLGLGAISLAQGGSQVWTLDAGAAFAGRPYVILGSATGFAPSFVLDGTPVPLVIDAWTTFTLVNANTPLLTGTVGLLNGSGGASASFNVPPGAPASLAGATLHHAAITFGPTFGVDFASNPVAVQLVP</sequence>